<dbReference type="VEuPathDB" id="FungiDB:FUN_019249"/>
<evidence type="ECO:0008006" key="3">
    <source>
        <dbReference type="Google" id="ProtNLM"/>
    </source>
</evidence>
<dbReference type="VEuPathDB" id="FungiDB:RhiirA1_450304"/>
<dbReference type="Proteomes" id="UP000233469">
    <property type="component" value="Unassembled WGS sequence"/>
</dbReference>
<evidence type="ECO:0000313" key="1">
    <source>
        <dbReference type="EMBL" id="PKK61761.1"/>
    </source>
</evidence>
<dbReference type="AlphaFoldDB" id="A0A2N1MJF4"/>
<gene>
    <name evidence="1" type="ORF">RhiirC2_791333</name>
</gene>
<sequence>MSGNIEIRSLISLPLFIKSLKVLKNRSLIFLEQITTLDDSIFVKQTNNIITRYIDFSELRNDLLRIQQQLSDTSTLTFYTDGLLIDSGSGSCLISFGFAQACDLSPKVLFTSTCQYWPSSYRPESLAILTAIIVASSHADITIYTDS</sequence>
<organism evidence="1 2">
    <name type="scientific">Rhizophagus irregularis</name>
    <dbReference type="NCBI Taxonomy" id="588596"/>
    <lineage>
        <taxon>Eukaryota</taxon>
        <taxon>Fungi</taxon>
        <taxon>Fungi incertae sedis</taxon>
        <taxon>Mucoromycota</taxon>
        <taxon>Glomeromycotina</taxon>
        <taxon>Glomeromycetes</taxon>
        <taxon>Glomerales</taxon>
        <taxon>Glomeraceae</taxon>
        <taxon>Rhizophagus</taxon>
    </lineage>
</organism>
<dbReference type="InterPro" id="IPR036397">
    <property type="entry name" value="RNaseH_sf"/>
</dbReference>
<protein>
    <recommendedName>
        <fullName evidence="3">RNase H type-1 domain-containing protein</fullName>
    </recommendedName>
</protein>
<dbReference type="EMBL" id="LLXL01002116">
    <property type="protein sequence ID" value="PKK61761.1"/>
    <property type="molecule type" value="Genomic_DNA"/>
</dbReference>
<comment type="caution">
    <text evidence="1">The sequence shown here is derived from an EMBL/GenBank/DDBJ whole genome shotgun (WGS) entry which is preliminary data.</text>
</comment>
<dbReference type="Gene3D" id="3.30.420.10">
    <property type="entry name" value="Ribonuclease H-like superfamily/Ribonuclease H"/>
    <property type="match status" value="1"/>
</dbReference>
<evidence type="ECO:0000313" key="2">
    <source>
        <dbReference type="Proteomes" id="UP000233469"/>
    </source>
</evidence>
<dbReference type="VEuPathDB" id="FungiDB:RhiirFUN_009889"/>
<dbReference type="GO" id="GO:0003676">
    <property type="term" value="F:nucleic acid binding"/>
    <property type="evidence" value="ECO:0007669"/>
    <property type="project" value="InterPro"/>
</dbReference>
<accession>A0A2N1MJF4</accession>
<reference evidence="1 2" key="2">
    <citation type="submission" date="2017-10" db="EMBL/GenBank/DDBJ databases">
        <title>Extensive intraspecific genome diversity in a model arbuscular mycorrhizal fungus.</title>
        <authorList>
            <person name="Chen E.C.H."/>
            <person name="Morin E."/>
            <person name="Baudet D."/>
            <person name="Noel J."/>
            <person name="Ndikumana S."/>
            <person name="Charron P."/>
            <person name="St-Onge C."/>
            <person name="Giorgi J."/>
            <person name="Grigoriev I.V."/>
            <person name="Roux C."/>
            <person name="Martin F.M."/>
            <person name="Corradi N."/>
        </authorList>
    </citation>
    <scope>NUCLEOTIDE SEQUENCE [LARGE SCALE GENOMIC DNA]</scope>
    <source>
        <strain evidence="1 2">C2</strain>
    </source>
</reference>
<reference evidence="1 2" key="1">
    <citation type="submission" date="2016-04" db="EMBL/GenBank/DDBJ databases">
        <title>Genome analyses suggest a sexual origin of heterokaryosis in a supposedly ancient asexual fungus.</title>
        <authorList>
            <person name="Ropars J."/>
            <person name="Sedzielewska K."/>
            <person name="Noel J."/>
            <person name="Charron P."/>
            <person name="Farinelli L."/>
            <person name="Marton T."/>
            <person name="Kruger M."/>
            <person name="Pelin A."/>
            <person name="Brachmann A."/>
            <person name="Corradi N."/>
        </authorList>
    </citation>
    <scope>NUCLEOTIDE SEQUENCE [LARGE SCALE GENOMIC DNA]</scope>
    <source>
        <strain evidence="1 2">C2</strain>
    </source>
</reference>
<proteinExistence type="predicted"/>
<name>A0A2N1MJF4_9GLOM</name>